<dbReference type="SUPFAM" id="SSF143011">
    <property type="entry name" value="RelE-like"/>
    <property type="match status" value="1"/>
</dbReference>
<dbReference type="Gene3D" id="3.30.2310.20">
    <property type="entry name" value="RelE-like"/>
    <property type="match status" value="1"/>
</dbReference>
<dbReference type="PANTHER" id="PTHR40266">
    <property type="entry name" value="TOXIN HIGB-1"/>
    <property type="match status" value="1"/>
</dbReference>
<accession>A0A0T9PL06</accession>
<dbReference type="STRING" id="1288385.ERS137968_03269"/>
<keyword evidence="3" id="KW-1185">Reference proteome</keyword>
<reference evidence="4" key="1">
    <citation type="submission" date="2015-03" db="EMBL/GenBank/DDBJ databases">
        <authorList>
            <consortium name="Pathogen Informatics"/>
        </authorList>
    </citation>
    <scope>NUCLEOTIDE SEQUENCE [LARGE SCALE GENOMIC DNA]</scope>
    <source>
        <strain evidence="4">A125KOH2</strain>
    </source>
</reference>
<evidence type="ECO:0000313" key="4">
    <source>
        <dbReference type="Proteomes" id="UP000045840"/>
    </source>
</evidence>
<dbReference type="EMBL" id="CQAZ01000014">
    <property type="protein sequence ID" value="CNH70042.1"/>
    <property type="molecule type" value="Genomic_DNA"/>
</dbReference>
<dbReference type="InterPro" id="IPR007711">
    <property type="entry name" value="HigB-1"/>
</dbReference>
<dbReference type="PANTHER" id="PTHR40266:SF2">
    <property type="entry name" value="TOXIN HIGB-1"/>
    <property type="match status" value="1"/>
</dbReference>
<evidence type="ECO:0000313" key="3">
    <source>
        <dbReference type="Proteomes" id="UP000044625"/>
    </source>
</evidence>
<organism evidence="1 4">
    <name type="scientific">Yersinia pekkanenii</name>
    <dbReference type="NCBI Taxonomy" id="1288385"/>
    <lineage>
        <taxon>Bacteria</taxon>
        <taxon>Pseudomonadati</taxon>
        <taxon>Pseudomonadota</taxon>
        <taxon>Gammaproteobacteria</taxon>
        <taxon>Enterobacterales</taxon>
        <taxon>Yersiniaceae</taxon>
        <taxon>Yersinia</taxon>
    </lineage>
</organism>
<dbReference type="InterPro" id="IPR035093">
    <property type="entry name" value="RelE/ParE_toxin_dom_sf"/>
</dbReference>
<dbReference type="AlphaFoldDB" id="A0A0T9PL06"/>
<evidence type="ECO:0000313" key="2">
    <source>
        <dbReference type="EMBL" id="CRY68168.1"/>
    </source>
</evidence>
<reference evidence="2 3" key="3">
    <citation type="submission" date="2015-03" db="EMBL/GenBank/DDBJ databases">
        <authorList>
            <consortium name="Pathogen Informatics"/>
            <person name="Murphy D."/>
        </authorList>
    </citation>
    <scope>NUCLEOTIDE SEQUENCE [LARGE SCALE GENOMIC DNA]</scope>
    <source>
        <strain evidence="2">Type strain: CIP110230</strain>
        <strain evidence="3">type strain: CIP110230</strain>
    </source>
</reference>
<dbReference type="EMBL" id="CWJL01000018">
    <property type="protein sequence ID" value="CRY68168.1"/>
    <property type="molecule type" value="Genomic_DNA"/>
</dbReference>
<name>A0A0T9PL06_9GAMM</name>
<dbReference type="Proteomes" id="UP000045840">
    <property type="component" value="Unassembled WGS sequence"/>
</dbReference>
<reference evidence="1" key="2">
    <citation type="submission" date="2015-03" db="EMBL/GenBank/DDBJ databases">
        <authorList>
            <person name="Murphy D."/>
        </authorList>
    </citation>
    <scope>NUCLEOTIDE SEQUENCE [LARGE SCALE GENOMIC DNA]</scope>
    <source>
        <strain evidence="1">A125KOH2</strain>
    </source>
</reference>
<protein>
    <submittedName>
        <fullName evidence="1 2">Proteic toxin protein</fullName>
    </submittedName>
</protein>
<dbReference type="Pfam" id="PF05015">
    <property type="entry name" value="HigB-like_toxin"/>
    <property type="match status" value="1"/>
</dbReference>
<proteinExistence type="predicted"/>
<evidence type="ECO:0000313" key="1">
    <source>
        <dbReference type="EMBL" id="CNH70042.1"/>
    </source>
</evidence>
<gene>
    <name evidence="1" type="ORF">ERS008529_01897</name>
    <name evidence="2" type="ORF">ERS137968_03269</name>
</gene>
<dbReference type="Proteomes" id="UP000044625">
    <property type="component" value="Unassembled WGS sequence"/>
</dbReference>
<dbReference type="RefSeq" id="WP_408068324.1">
    <property type="nucleotide sequence ID" value="NZ_CAWMMU010000018.1"/>
</dbReference>
<sequence>MQRVLRKAKHKGLQRFFETGSAAGVNPQHVKRLRDRLRFIDLAETIEDINVAGYKLHSLQGDRENIWSVTVSGNWRITFEFKNGDAFILNYEDYH</sequence>